<comment type="caution">
    <text evidence="1">The sequence shown here is derived from an EMBL/GenBank/DDBJ whole genome shotgun (WGS) entry which is preliminary data.</text>
</comment>
<evidence type="ECO:0008006" key="3">
    <source>
        <dbReference type="Google" id="ProtNLM"/>
    </source>
</evidence>
<organism evidence="1 2">
    <name type="scientific">Carboxydothermus islandicus</name>
    <dbReference type="NCBI Taxonomy" id="661089"/>
    <lineage>
        <taxon>Bacteria</taxon>
        <taxon>Bacillati</taxon>
        <taxon>Bacillota</taxon>
        <taxon>Clostridia</taxon>
        <taxon>Thermoanaerobacterales</taxon>
        <taxon>Thermoanaerobacteraceae</taxon>
        <taxon>Carboxydothermus</taxon>
    </lineage>
</organism>
<dbReference type="AlphaFoldDB" id="A0A1L8D2K5"/>
<dbReference type="STRING" id="661089.ciss_13220"/>
<proteinExistence type="predicted"/>
<gene>
    <name evidence="1" type="ORF">ciss_13220</name>
</gene>
<name>A0A1L8D2K5_9THEO</name>
<evidence type="ECO:0000313" key="1">
    <source>
        <dbReference type="EMBL" id="GAV25389.1"/>
    </source>
</evidence>
<dbReference type="EMBL" id="BDJL01000038">
    <property type="protein sequence ID" value="GAV25389.1"/>
    <property type="molecule type" value="Genomic_DNA"/>
</dbReference>
<protein>
    <recommendedName>
        <fullName evidence="3">Metal-binding protein</fullName>
    </recommendedName>
</protein>
<dbReference type="Pfam" id="PF10050">
    <property type="entry name" value="DUF2284"/>
    <property type="match status" value="1"/>
</dbReference>
<reference evidence="2" key="1">
    <citation type="submission" date="2016-12" db="EMBL/GenBank/DDBJ databases">
        <title>Draft Genome Sequences od Carboxydothermus pertinax and islandicus, Hydrogenogenic Carboxydotrophic Bacteria.</title>
        <authorList>
            <person name="Fukuyama Y."/>
            <person name="Ohmae K."/>
            <person name="Yoneda Y."/>
            <person name="Yoshida T."/>
            <person name="Sako Y."/>
        </authorList>
    </citation>
    <scope>NUCLEOTIDE SEQUENCE [LARGE SCALE GENOMIC DNA]</scope>
    <source>
        <strain evidence="2">SET</strain>
    </source>
</reference>
<dbReference type="Proteomes" id="UP000187338">
    <property type="component" value="Unassembled WGS sequence"/>
</dbReference>
<keyword evidence="2" id="KW-1185">Reference proteome</keyword>
<dbReference type="InterPro" id="IPR019271">
    <property type="entry name" value="DUF2284_metal-binding"/>
</dbReference>
<sequence length="169" mass="19005">MVSVKNYLELCQIAKDLGAEDAKIISTEQVVTAPWVTLKCRYGCDSYNATHCCPPRTPSYKETREILNSYHYGVLIMTNSLPRTTPLVVKIEREIFLRGFYKAFGLGAGPCKLCTECNLERCRHPLEARPSMEACGIDVYATARAAGFNLEVLRDKEEQETCFGLILIE</sequence>
<accession>A0A1L8D2K5</accession>
<evidence type="ECO:0000313" key="2">
    <source>
        <dbReference type="Proteomes" id="UP000187338"/>
    </source>
</evidence>